<dbReference type="Gene3D" id="1.10.3680.10">
    <property type="entry name" value="TerB-like"/>
    <property type="match status" value="1"/>
</dbReference>
<proteinExistence type="predicted"/>
<gene>
    <name evidence="1" type="ORF">MYP_1723</name>
</gene>
<sequence>MELTLDIFESKKTKGVKSHINNLVAIAKSDGNFSMTEKRLIFEIGKRNGLSNDKLKTIIKSDKPIKFKVPKTDSERFDRVYDLVEMAIVEGADNENEISACIEIAEKLGFRKAIVGVLVRKLATGITGEMPKTKEELKAECADFLVF</sequence>
<accession>A0A098LC16</accession>
<dbReference type="CDD" id="cd07177">
    <property type="entry name" value="terB_like"/>
    <property type="match status" value="1"/>
</dbReference>
<evidence type="ECO:0000313" key="1">
    <source>
        <dbReference type="EMBL" id="GAL84495.1"/>
    </source>
</evidence>
<dbReference type="eggNOG" id="COG4103">
    <property type="taxonomic scope" value="Bacteria"/>
</dbReference>
<evidence type="ECO:0000313" key="2">
    <source>
        <dbReference type="Proteomes" id="UP000030185"/>
    </source>
</evidence>
<organism evidence="1 2">
    <name type="scientific">Sporocytophaga myxococcoides</name>
    <dbReference type="NCBI Taxonomy" id="153721"/>
    <lineage>
        <taxon>Bacteria</taxon>
        <taxon>Pseudomonadati</taxon>
        <taxon>Bacteroidota</taxon>
        <taxon>Cytophagia</taxon>
        <taxon>Cytophagales</taxon>
        <taxon>Cytophagaceae</taxon>
        <taxon>Sporocytophaga</taxon>
    </lineage>
</organism>
<dbReference type="EMBL" id="BBLT01000003">
    <property type="protein sequence ID" value="GAL84495.1"/>
    <property type="molecule type" value="Genomic_DNA"/>
</dbReference>
<reference evidence="1 2" key="1">
    <citation type="submission" date="2014-09" db="EMBL/GenBank/DDBJ databases">
        <title>Sporocytophaga myxococcoides PG-01 genome sequencing.</title>
        <authorList>
            <person name="Liu L."/>
            <person name="Gao P.J."/>
            <person name="Chen G.J."/>
            <person name="Wang L.S."/>
        </authorList>
    </citation>
    <scope>NUCLEOTIDE SEQUENCE [LARGE SCALE GENOMIC DNA]</scope>
    <source>
        <strain evidence="1 2">PG-01</strain>
    </source>
</reference>
<dbReference type="RefSeq" id="WP_197060040.1">
    <property type="nucleotide sequence ID" value="NZ_BBLT01000003.1"/>
</dbReference>
<comment type="caution">
    <text evidence="1">The sequence shown here is derived from an EMBL/GenBank/DDBJ whole genome shotgun (WGS) entry which is preliminary data.</text>
</comment>
<dbReference type="SUPFAM" id="SSF158682">
    <property type="entry name" value="TerB-like"/>
    <property type="match status" value="1"/>
</dbReference>
<dbReference type="Proteomes" id="UP000030185">
    <property type="component" value="Unassembled WGS sequence"/>
</dbReference>
<protein>
    <recommendedName>
        <fullName evidence="3">TerB family tellurite resistance protein</fullName>
    </recommendedName>
</protein>
<evidence type="ECO:0008006" key="3">
    <source>
        <dbReference type="Google" id="ProtNLM"/>
    </source>
</evidence>
<dbReference type="AlphaFoldDB" id="A0A098LC16"/>
<name>A0A098LC16_9BACT</name>
<dbReference type="InterPro" id="IPR029024">
    <property type="entry name" value="TerB-like"/>
</dbReference>
<dbReference type="STRING" id="153721.MYP_1723"/>
<keyword evidence="2" id="KW-1185">Reference proteome</keyword>